<reference evidence="5" key="1">
    <citation type="submission" date="2012-05" db="EMBL/GenBank/DDBJ databases">
        <title>Whole Genome Assembly of Lutzomyia longipalpis.</title>
        <authorList>
            <person name="Richards S."/>
            <person name="Qu C."/>
            <person name="Dillon R."/>
            <person name="Worley K."/>
            <person name="Scherer S."/>
            <person name="Batterton M."/>
            <person name="Taylor A."/>
            <person name="Hawes A."/>
            <person name="Hernandez B."/>
            <person name="Kovar C."/>
            <person name="Mandapat C."/>
            <person name="Pham C."/>
            <person name="Qu C."/>
            <person name="Jing C."/>
            <person name="Bess C."/>
            <person name="Bandaranaike D."/>
            <person name="Ngo D."/>
            <person name="Ongeri F."/>
            <person name="Arias F."/>
            <person name="Lara F."/>
            <person name="Weissenberger G."/>
            <person name="Kamau G."/>
            <person name="Han H."/>
            <person name="Shen H."/>
            <person name="Dinh H."/>
            <person name="Khalil I."/>
            <person name="Jones J."/>
            <person name="Shafer J."/>
            <person name="Jayaseelan J."/>
            <person name="Quiroz J."/>
            <person name="Blankenburg K."/>
            <person name="Nguyen L."/>
            <person name="Jackson L."/>
            <person name="Francisco L."/>
            <person name="Tang L.-Y."/>
            <person name="Pu L.-L."/>
            <person name="Perales L."/>
            <person name="Lorensuhewa L."/>
            <person name="Munidasa M."/>
            <person name="Coyle M."/>
            <person name="Taylor M."/>
            <person name="Puazo M."/>
            <person name="Firestine M."/>
            <person name="Scheel M."/>
            <person name="Javaid M."/>
            <person name="Wang M."/>
            <person name="Li M."/>
            <person name="Tabassum N."/>
            <person name="Saada N."/>
            <person name="Osuji N."/>
            <person name="Aqrawi P."/>
            <person name="Fu Q."/>
            <person name="Thornton R."/>
            <person name="Raj R."/>
            <person name="Goodspeed R."/>
            <person name="Mata R."/>
            <person name="Najjar R."/>
            <person name="Gubbala S."/>
            <person name="Lee S."/>
            <person name="Denson S."/>
            <person name="Patil S."/>
            <person name="Macmil S."/>
            <person name="Qi S."/>
            <person name="Matskevitch T."/>
            <person name="Palculict T."/>
            <person name="Mathew T."/>
            <person name="Vee V."/>
            <person name="Velamala V."/>
            <person name="Korchina V."/>
            <person name="Cai W."/>
            <person name="Liu W."/>
            <person name="Dai W."/>
            <person name="Zou X."/>
            <person name="Zhu Y."/>
            <person name="Zhang Y."/>
            <person name="Wu Y.-Q."/>
            <person name="Xin Y."/>
            <person name="Nazarath L."/>
            <person name="Kovar C."/>
            <person name="Han Y."/>
            <person name="Muzny D."/>
            <person name="Gibbs R."/>
        </authorList>
    </citation>
    <scope>NUCLEOTIDE SEQUENCE [LARGE SCALE GENOMIC DNA]</scope>
    <source>
        <strain evidence="5">Jacobina</strain>
    </source>
</reference>
<accession>A0A1B0GGS8</accession>
<keyword evidence="5" id="KW-1185">Reference proteome</keyword>
<reference evidence="4" key="3">
    <citation type="submission" date="2020-05" db="UniProtKB">
        <authorList>
            <consortium name="EnsemblMetazoa"/>
        </authorList>
    </citation>
    <scope>IDENTIFICATION</scope>
    <source>
        <strain evidence="4">Jacobina</strain>
    </source>
</reference>
<dbReference type="EMBL" id="AJWK01000701">
    <property type="status" value="NOT_ANNOTATED_CDS"/>
    <property type="molecule type" value="Genomic_DNA"/>
</dbReference>
<dbReference type="PANTHER" id="PTHR12150:SF13">
    <property type="entry name" value="METHYLTRANSFERASE C9ORF114-RELATED"/>
    <property type="match status" value="1"/>
</dbReference>
<dbReference type="VEuPathDB" id="VectorBase:LLOJ000200"/>
<comment type="similarity">
    <text evidence="1">Belongs to the class IV-like SAM-binding methyltransferase superfamily.</text>
</comment>
<dbReference type="EnsemblMetazoa" id="LLOJ000200-RA">
    <property type="protein sequence ID" value="LLOJ000200-PA"/>
    <property type="gene ID" value="LLOJ000200"/>
</dbReference>
<name>A0A1B0GGS8_LUTLO</name>
<dbReference type="AlphaFoldDB" id="A0A1B0GGS8"/>
<dbReference type="SUPFAM" id="SSF75217">
    <property type="entry name" value="alpha/beta knot"/>
    <property type="match status" value="1"/>
</dbReference>
<evidence type="ECO:0000256" key="1">
    <source>
        <dbReference type="ARBA" id="ARBA00009841"/>
    </source>
</evidence>
<dbReference type="CDD" id="cd18086">
    <property type="entry name" value="HsC9orf114-like"/>
    <property type="match status" value="1"/>
</dbReference>
<evidence type="ECO:0000313" key="4">
    <source>
        <dbReference type="EnsemblMetazoa" id="LLOJ000200-PA"/>
    </source>
</evidence>
<dbReference type="VEuPathDB" id="VectorBase:LLONM1_005726"/>
<organism evidence="4 5">
    <name type="scientific">Lutzomyia longipalpis</name>
    <name type="common">Sand fly</name>
    <dbReference type="NCBI Taxonomy" id="7200"/>
    <lineage>
        <taxon>Eukaryota</taxon>
        <taxon>Metazoa</taxon>
        <taxon>Ecdysozoa</taxon>
        <taxon>Arthropoda</taxon>
        <taxon>Hexapoda</taxon>
        <taxon>Insecta</taxon>
        <taxon>Pterygota</taxon>
        <taxon>Neoptera</taxon>
        <taxon>Endopterygota</taxon>
        <taxon>Diptera</taxon>
        <taxon>Nematocera</taxon>
        <taxon>Psychodoidea</taxon>
        <taxon>Psychodidae</taxon>
        <taxon>Lutzomyia</taxon>
        <taxon>Lutzomyia</taxon>
    </lineage>
</organism>
<dbReference type="EMBL" id="GITU01004213">
    <property type="protein sequence ID" value="MBC1172916.1"/>
    <property type="molecule type" value="Transcribed_RNA"/>
</dbReference>
<evidence type="ECO:0000313" key="5">
    <source>
        <dbReference type="Proteomes" id="UP000092461"/>
    </source>
</evidence>
<evidence type="ECO:0000256" key="2">
    <source>
        <dbReference type="SAM" id="MobiDB-lite"/>
    </source>
</evidence>
<proteinExistence type="inferred from homology"/>
<dbReference type="InterPro" id="IPR012340">
    <property type="entry name" value="NA-bd_OB-fold"/>
</dbReference>
<reference evidence="3" key="2">
    <citation type="journal article" date="2020" name="BMC">
        <title>Leishmania infection induces a limited differential gene expression in the sand fly midgut.</title>
        <authorList>
            <person name="Coutinho-Abreu I.V."/>
            <person name="Serafim T.D."/>
            <person name="Meneses C."/>
            <person name="Kamhawi S."/>
            <person name="Oliveira F."/>
            <person name="Valenzuela J.G."/>
        </authorList>
    </citation>
    <scope>NUCLEOTIDE SEQUENCE</scope>
    <source>
        <strain evidence="3">Jacobina</strain>
        <tissue evidence="3">Midgut</tissue>
    </source>
</reference>
<dbReference type="Proteomes" id="UP000092461">
    <property type="component" value="Unassembled WGS sequence"/>
</dbReference>
<protein>
    <recommendedName>
        <fullName evidence="6">Rna methyltransferase</fullName>
    </recommendedName>
</protein>
<dbReference type="Gene3D" id="3.40.1280.10">
    <property type="match status" value="1"/>
</dbReference>
<dbReference type="SUPFAM" id="SSF50249">
    <property type="entry name" value="Nucleic acid-binding proteins"/>
    <property type="match status" value="1"/>
</dbReference>
<dbReference type="PANTHER" id="PTHR12150">
    <property type="entry name" value="CLASS IV SAM-BINDING METHYLTRANSFERASE-RELATED"/>
    <property type="match status" value="1"/>
</dbReference>
<dbReference type="Gene3D" id="2.40.50.140">
    <property type="entry name" value="Nucleic acid-binding proteins"/>
    <property type="match status" value="1"/>
</dbReference>
<evidence type="ECO:0008006" key="6">
    <source>
        <dbReference type="Google" id="ProtNLM"/>
    </source>
</evidence>
<sequence length="378" mass="41801">MENVEKVKRGKKRKGSKGDKNSPRKKKNQPTEENSSSCEEISTISIALPGTILENAHSLELKTYLAGQIARAACIYNIDEIVIYDDSGSTVTASEDGVEEQNSRKGCCAQMARILQYLECPQYLRKFFFPLHRDLKFCGLLNPLDAPHHLRQNNNFIFREGVVTEKPTKSGKGCHVNIGLRKDALVGETLTPGIRVTVKLPTEDVKEGKKVHGTVVSPAQPRQETGVYWGYTVRMAESISRVFSQSPYDDGYDLIIGTSDRGTNIHDIPAKTLSYNHAIVVFGGMMGIEYALENDNALNAVDSELLFDKYINTAPNQGSRTIRTEEAVLITLAGLQSKLQAKNEAKEFNLFSSIPQSQDTKMPQGSGAKNSQNSLNQE</sequence>
<evidence type="ECO:0000313" key="3">
    <source>
        <dbReference type="EMBL" id="MBC1172916.1"/>
    </source>
</evidence>
<feature type="region of interest" description="Disordered" evidence="2">
    <location>
        <begin position="1"/>
        <end position="37"/>
    </location>
</feature>
<feature type="region of interest" description="Disordered" evidence="2">
    <location>
        <begin position="353"/>
        <end position="378"/>
    </location>
</feature>
<dbReference type="Pfam" id="PF02598">
    <property type="entry name" value="Methyltrn_RNA_3"/>
    <property type="match status" value="1"/>
</dbReference>
<dbReference type="InterPro" id="IPR029028">
    <property type="entry name" value="Alpha/beta_knot_MTases"/>
</dbReference>
<dbReference type="InterPro" id="IPR003750">
    <property type="entry name" value="Put_MeTrfase-C9orf114-like"/>
</dbReference>
<dbReference type="InterPro" id="IPR029026">
    <property type="entry name" value="tRNA_m1G_MTases_N"/>
</dbReference>